<dbReference type="AlphaFoldDB" id="A0A8S0S1E8"/>
<dbReference type="InterPro" id="IPR001564">
    <property type="entry name" value="Nucleoside_diP_kinase"/>
</dbReference>
<protein>
    <recommendedName>
        <fullName evidence="5">nucleoside-diphosphate kinase</fullName>
        <ecNumber evidence="5">2.7.4.6</ecNumber>
    </recommendedName>
</protein>
<dbReference type="Gene3D" id="3.30.70.141">
    <property type="entry name" value="Nucleoside diphosphate kinase-like domain"/>
    <property type="match status" value="1"/>
</dbReference>
<dbReference type="Gramene" id="OE9A077942T1">
    <property type="protein sequence ID" value="OE9A077942C1"/>
    <property type="gene ID" value="OE9A077942"/>
</dbReference>
<feature type="region of interest" description="Disordered" evidence="10">
    <location>
        <begin position="1"/>
        <end position="21"/>
    </location>
</feature>
<dbReference type="PROSITE" id="PS51374">
    <property type="entry name" value="NDPK_LIKE"/>
    <property type="match status" value="1"/>
</dbReference>
<evidence type="ECO:0000256" key="5">
    <source>
        <dbReference type="ARBA" id="ARBA00012966"/>
    </source>
</evidence>
<dbReference type="InterPro" id="IPR034907">
    <property type="entry name" value="NDK-like_dom"/>
</dbReference>
<evidence type="ECO:0000259" key="11">
    <source>
        <dbReference type="SMART" id="SM00562"/>
    </source>
</evidence>
<dbReference type="EMBL" id="CACTIH010003818">
    <property type="protein sequence ID" value="CAA2985633.1"/>
    <property type="molecule type" value="Genomic_DNA"/>
</dbReference>
<name>A0A8S0S1E8_OLEEU</name>
<dbReference type="OrthoDB" id="2162449at2759"/>
<dbReference type="GO" id="GO:0006241">
    <property type="term" value="P:CTP biosynthetic process"/>
    <property type="evidence" value="ECO:0007669"/>
    <property type="project" value="InterPro"/>
</dbReference>
<organism evidence="12 13">
    <name type="scientific">Olea europaea subsp. europaea</name>
    <dbReference type="NCBI Taxonomy" id="158383"/>
    <lineage>
        <taxon>Eukaryota</taxon>
        <taxon>Viridiplantae</taxon>
        <taxon>Streptophyta</taxon>
        <taxon>Embryophyta</taxon>
        <taxon>Tracheophyta</taxon>
        <taxon>Spermatophyta</taxon>
        <taxon>Magnoliopsida</taxon>
        <taxon>eudicotyledons</taxon>
        <taxon>Gunneridae</taxon>
        <taxon>Pentapetalae</taxon>
        <taxon>asterids</taxon>
        <taxon>lamiids</taxon>
        <taxon>Lamiales</taxon>
        <taxon>Oleaceae</taxon>
        <taxon>Oleeae</taxon>
        <taxon>Olea</taxon>
    </lineage>
</organism>
<gene>
    <name evidence="12" type="ORF">OLEA9_A077942</name>
</gene>
<comment type="caution">
    <text evidence="8">Lacks conserved residue(s) required for the propagation of feature annotation.</text>
</comment>
<reference evidence="12 13" key="1">
    <citation type="submission" date="2019-12" db="EMBL/GenBank/DDBJ databases">
        <authorList>
            <person name="Alioto T."/>
            <person name="Alioto T."/>
            <person name="Gomez Garrido J."/>
        </authorList>
    </citation>
    <scope>NUCLEOTIDE SEQUENCE [LARGE SCALE GENOMIC DNA]</scope>
</reference>
<evidence type="ECO:0000256" key="8">
    <source>
        <dbReference type="PROSITE-ProRule" id="PRU00706"/>
    </source>
</evidence>
<evidence type="ECO:0000256" key="2">
    <source>
        <dbReference type="ARBA" id="ARBA00000937"/>
    </source>
</evidence>
<keyword evidence="13" id="KW-1185">Reference proteome</keyword>
<dbReference type="EC" id="2.7.4.6" evidence="5"/>
<dbReference type="SMART" id="SM00562">
    <property type="entry name" value="NDK"/>
    <property type="match status" value="1"/>
</dbReference>
<comment type="similarity">
    <text evidence="4 8 9">Belongs to the NDK family.</text>
</comment>
<evidence type="ECO:0000256" key="6">
    <source>
        <dbReference type="ARBA" id="ARBA00022679"/>
    </source>
</evidence>
<dbReference type="Proteomes" id="UP000594638">
    <property type="component" value="Unassembled WGS sequence"/>
</dbReference>
<feature type="non-terminal residue" evidence="12">
    <location>
        <position position="1"/>
    </location>
</feature>
<dbReference type="GO" id="GO:0004550">
    <property type="term" value="F:nucleoside diphosphate kinase activity"/>
    <property type="evidence" value="ECO:0007669"/>
    <property type="project" value="UniProtKB-EC"/>
</dbReference>
<sequence>ICEDSSPAASKQTSRSFSRERSAAAAATVSCRGRASSLASSGASESGNKYRSWIAGAIALPSAVFMLQDQEARAAELTFIVIKPDRVQRGLITEIISHFERKGYKLVAIKILVSKKEFAQKCYYDLKDRPFFNGLCEFLSSGPDCSQSFRGKRIIYDGEDELQENDSEFSQSETMQYQTRDRSSKKQGLFRISQFIWGLADPLFFLFKD</sequence>
<dbReference type="SUPFAM" id="SSF54919">
    <property type="entry name" value="Nucleoside diphosphate kinase, NDK"/>
    <property type="match status" value="1"/>
</dbReference>
<evidence type="ECO:0000256" key="9">
    <source>
        <dbReference type="RuleBase" id="RU004011"/>
    </source>
</evidence>
<evidence type="ECO:0000256" key="7">
    <source>
        <dbReference type="ARBA" id="ARBA00022777"/>
    </source>
</evidence>
<proteinExistence type="inferred from homology"/>
<keyword evidence="6" id="KW-0808">Transferase</keyword>
<evidence type="ECO:0000313" key="13">
    <source>
        <dbReference type="Proteomes" id="UP000594638"/>
    </source>
</evidence>
<evidence type="ECO:0000256" key="3">
    <source>
        <dbReference type="ARBA" id="ARBA00001946"/>
    </source>
</evidence>
<dbReference type="GO" id="GO:0006228">
    <property type="term" value="P:UTP biosynthetic process"/>
    <property type="evidence" value="ECO:0007669"/>
    <property type="project" value="InterPro"/>
</dbReference>
<keyword evidence="7 12" id="KW-0418">Kinase</keyword>
<evidence type="ECO:0000256" key="1">
    <source>
        <dbReference type="ARBA" id="ARBA00000082"/>
    </source>
</evidence>
<evidence type="ECO:0000256" key="10">
    <source>
        <dbReference type="SAM" id="MobiDB-lite"/>
    </source>
</evidence>
<evidence type="ECO:0000256" key="4">
    <source>
        <dbReference type="ARBA" id="ARBA00008142"/>
    </source>
</evidence>
<comment type="cofactor">
    <cofactor evidence="3">
        <name>Mg(2+)</name>
        <dbReference type="ChEBI" id="CHEBI:18420"/>
    </cofactor>
</comment>
<evidence type="ECO:0000313" key="12">
    <source>
        <dbReference type="EMBL" id="CAA2985633.1"/>
    </source>
</evidence>
<feature type="domain" description="Nucleoside diphosphate kinase-like" evidence="11">
    <location>
        <begin position="75"/>
        <end position="176"/>
    </location>
</feature>
<dbReference type="Pfam" id="PF00334">
    <property type="entry name" value="NDK"/>
    <property type="match status" value="1"/>
</dbReference>
<dbReference type="PANTHER" id="PTHR11349">
    <property type="entry name" value="NUCLEOSIDE DIPHOSPHATE KINASE"/>
    <property type="match status" value="1"/>
</dbReference>
<comment type="catalytic activity">
    <reaction evidence="1">
        <text>a 2'-deoxyribonucleoside 5'-diphosphate + ATP = a 2'-deoxyribonucleoside 5'-triphosphate + ADP</text>
        <dbReference type="Rhea" id="RHEA:44640"/>
        <dbReference type="ChEBI" id="CHEBI:30616"/>
        <dbReference type="ChEBI" id="CHEBI:61560"/>
        <dbReference type="ChEBI" id="CHEBI:73316"/>
        <dbReference type="ChEBI" id="CHEBI:456216"/>
        <dbReference type="EC" id="2.7.4.6"/>
    </reaction>
</comment>
<dbReference type="InterPro" id="IPR036850">
    <property type="entry name" value="NDK-like_dom_sf"/>
</dbReference>
<comment type="catalytic activity">
    <reaction evidence="2">
        <text>a ribonucleoside 5'-diphosphate + ATP = a ribonucleoside 5'-triphosphate + ADP</text>
        <dbReference type="Rhea" id="RHEA:18113"/>
        <dbReference type="ChEBI" id="CHEBI:30616"/>
        <dbReference type="ChEBI" id="CHEBI:57930"/>
        <dbReference type="ChEBI" id="CHEBI:61557"/>
        <dbReference type="ChEBI" id="CHEBI:456216"/>
        <dbReference type="EC" id="2.7.4.6"/>
    </reaction>
</comment>
<dbReference type="PRINTS" id="PR01243">
    <property type="entry name" value="NUCDPKINASE"/>
</dbReference>
<dbReference type="GO" id="GO:0006183">
    <property type="term" value="P:GTP biosynthetic process"/>
    <property type="evidence" value="ECO:0007669"/>
    <property type="project" value="InterPro"/>
</dbReference>
<comment type="caution">
    <text evidence="12">The sequence shown here is derived from an EMBL/GenBank/DDBJ whole genome shotgun (WGS) entry which is preliminary data.</text>
</comment>
<accession>A0A8S0S1E8</accession>